<evidence type="ECO:0000313" key="10">
    <source>
        <dbReference type="Proteomes" id="UP001580430"/>
    </source>
</evidence>
<evidence type="ECO:0000313" key="9">
    <source>
        <dbReference type="EMBL" id="MFB5758854.1"/>
    </source>
</evidence>
<name>A0ABV5BU96_9BACL</name>
<dbReference type="EC" id="1.5.1.3" evidence="3 7"/>
<sequence>MSISMIWAMDKNGTIGRNNSLPWRLPRDMAFFKEQTMNKTVLMGRKTWESFGGKSLPQRKNVVLTHDPDYTADGADVIHRLEEGMKLAEQEQLMIIGGAEIYKLFWPYADELIVTRIEEAFEGDTLFPDLDWSSWKPVREIQGITDEKNPYCYRFVFYERV</sequence>
<comment type="pathway">
    <text evidence="1 7">Cofactor biosynthesis; tetrahydrofolate biosynthesis; 5,6,7,8-tetrahydrofolate from 7,8-dihydrofolate: step 1/1.</text>
</comment>
<comment type="caution">
    <text evidence="9">The sequence shown here is derived from an EMBL/GenBank/DDBJ whole genome shotgun (WGS) entry which is preliminary data.</text>
</comment>
<dbReference type="CDD" id="cd00209">
    <property type="entry name" value="DHFR"/>
    <property type="match status" value="1"/>
</dbReference>
<evidence type="ECO:0000256" key="6">
    <source>
        <dbReference type="ARBA" id="ARBA00023002"/>
    </source>
</evidence>
<proteinExistence type="inferred from homology"/>
<comment type="similarity">
    <text evidence="2 7">Belongs to the dihydrofolate reductase family.</text>
</comment>
<dbReference type="Proteomes" id="UP001580430">
    <property type="component" value="Unassembled WGS sequence"/>
</dbReference>
<protein>
    <recommendedName>
        <fullName evidence="3 7">Dihydrofolate reductase</fullName>
        <ecNumber evidence="3 7">1.5.1.3</ecNumber>
    </recommendedName>
</protein>
<accession>A0ABV5BU96</accession>
<keyword evidence="4 7" id="KW-0554">One-carbon metabolism</keyword>
<evidence type="ECO:0000256" key="5">
    <source>
        <dbReference type="ARBA" id="ARBA00022857"/>
    </source>
</evidence>
<keyword evidence="10" id="KW-1185">Reference proteome</keyword>
<comment type="catalytic activity">
    <reaction evidence="7">
        <text>(6S)-5,6,7,8-tetrahydrofolate + NADP(+) = 7,8-dihydrofolate + NADPH + H(+)</text>
        <dbReference type="Rhea" id="RHEA:15009"/>
        <dbReference type="ChEBI" id="CHEBI:15378"/>
        <dbReference type="ChEBI" id="CHEBI:57451"/>
        <dbReference type="ChEBI" id="CHEBI:57453"/>
        <dbReference type="ChEBI" id="CHEBI:57783"/>
        <dbReference type="ChEBI" id="CHEBI:58349"/>
        <dbReference type="EC" id="1.5.1.3"/>
    </reaction>
</comment>
<dbReference type="InterPro" id="IPR012259">
    <property type="entry name" value="DHFR"/>
</dbReference>
<evidence type="ECO:0000256" key="7">
    <source>
        <dbReference type="PIRNR" id="PIRNR000194"/>
    </source>
</evidence>
<dbReference type="EMBL" id="JBHIRY010000001">
    <property type="protein sequence ID" value="MFB5758854.1"/>
    <property type="molecule type" value="Genomic_DNA"/>
</dbReference>
<evidence type="ECO:0000256" key="1">
    <source>
        <dbReference type="ARBA" id="ARBA00004903"/>
    </source>
</evidence>
<dbReference type="PRINTS" id="PR00070">
    <property type="entry name" value="DHFR"/>
</dbReference>
<keyword evidence="5 7" id="KW-0521">NADP</keyword>
<dbReference type="Pfam" id="PF00186">
    <property type="entry name" value="DHFR_1"/>
    <property type="match status" value="1"/>
</dbReference>
<dbReference type="PANTHER" id="PTHR48069:SF3">
    <property type="entry name" value="DIHYDROFOLATE REDUCTASE"/>
    <property type="match status" value="1"/>
</dbReference>
<dbReference type="SUPFAM" id="SSF53597">
    <property type="entry name" value="Dihydrofolate reductase-like"/>
    <property type="match status" value="1"/>
</dbReference>
<evidence type="ECO:0000259" key="8">
    <source>
        <dbReference type="PROSITE" id="PS51330"/>
    </source>
</evidence>
<dbReference type="GO" id="GO:0004146">
    <property type="term" value="F:dihydrofolate reductase activity"/>
    <property type="evidence" value="ECO:0007669"/>
    <property type="project" value="UniProtKB-EC"/>
</dbReference>
<dbReference type="Gene3D" id="3.40.430.10">
    <property type="entry name" value="Dihydrofolate Reductase, subunit A"/>
    <property type="match status" value="1"/>
</dbReference>
<reference evidence="9 10" key="1">
    <citation type="submission" date="2024-09" db="EMBL/GenBank/DDBJ databases">
        <title>Paenibacillus zeirhizospherea sp. nov., isolated from surface of the maize (Zea mays) roots in a horticulture field, Hungary.</title>
        <authorList>
            <person name="Marton D."/>
            <person name="Farkas M."/>
            <person name="Bedics A."/>
            <person name="Toth E."/>
            <person name="Tancsics A."/>
            <person name="Boka K."/>
            <person name="Marati G."/>
            <person name="Kriszt B."/>
            <person name="Cserhati M."/>
        </authorList>
    </citation>
    <scope>NUCLEOTIDE SEQUENCE [LARGE SCALE GENOMIC DNA]</scope>
    <source>
        <strain evidence="9 10">JCM 18446</strain>
    </source>
</reference>
<evidence type="ECO:0000256" key="3">
    <source>
        <dbReference type="ARBA" id="ARBA00012856"/>
    </source>
</evidence>
<gene>
    <name evidence="9" type="ORF">ACE5LO_00460</name>
</gene>
<evidence type="ECO:0000256" key="4">
    <source>
        <dbReference type="ARBA" id="ARBA00022563"/>
    </source>
</evidence>
<dbReference type="PANTHER" id="PTHR48069">
    <property type="entry name" value="DIHYDROFOLATE REDUCTASE"/>
    <property type="match status" value="1"/>
</dbReference>
<comment type="function">
    <text evidence="7">Key enzyme in folate metabolism. Catalyzes an essential reaction for de novo glycine and purine synthesis, and for DNA precursor synthesis.</text>
</comment>
<feature type="domain" description="DHFR" evidence="8">
    <location>
        <begin position="2"/>
        <end position="160"/>
    </location>
</feature>
<dbReference type="InterPro" id="IPR001796">
    <property type="entry name" value="DHFR_dom"/>
</dbReference>
<dbReference type="PROSITE" id="PS51330">
    <property type="entry name" value="DHFR_2"/>
    <property type="match status" value="1"/>
</dbReference>
<dbReference type="InterPro" id="IPR024072">
    <property type="entry name" value="DHFR-like_dom_sf"/>
</dbReference>
<keyword evidence="6 7" id="KW-0560">Oxidoreductase</keyword>
<evidence type="ECO:0000256" key="2">
    <source>
        <dbReference type="ARBA" id="ARBA00009539"/>
    </source>
</evidence>
<dbReference type="PIRSF" id="PIRSF000194">
    <property type="entry name" value="DHFR"/>
    <property type="match status" value="1"/>
</dbReference>
<dbReference type="RefSeq" id="WP_375518111.1">
    <property type="nucleotide sequence ID" value="NZ_JBHIRY010000001.1"/>
</dbReference>
<organism evidence="9 10">
    <name type="scientific">Paenibacillus medicaginis</name>
    <dbReference type="NCBI Taxonomy" id="1470560"/>
    <lineage>
        <taxon>Bacteria</taxon>
        <taxon>Bacillati</taxon>
        <taxon>Bacillota</taxon>
        <taxon>Bacilli</taxon>
        <taxon>Bacillales</taxon>
        <taxon>Paenibacillaceae</taxon>
        <taxon>Paenibacillus</taxon>
    </lineage>
</organism>